<keyword evidence="3" id="KW-1185">Reference proteome</keyword>
<sequence>MNCCCFKNLFAAFLLLNSANFQENASNNVQQLFDIHEKSVNELSSDDVGVQQGNDVKLTKEGSINLTLTFNKLEFEVCDCSKGSQICYESVNNWDGAVGSCFKYPSFCEFKVMDDKETDSLVFGQTTHVFKSLITGCPRSEMKYDYAEIKTKVLFYIKSCDPKINPADKMIKLQVIHLSLCPIIVKNAIIHLQEIASTKPPSLSQNPNDSSSTASFPWWGILIIVFAFVIAGIGIAFVV</sequence>
<keyword evidence="2" id="KW-0732">Signal</keyword>
<name>A0A914ZGQ6_9BILA</name>
<keyword evidence="1" id="KW-0812">Transmembrane</keyword>
<proteinExistence type="predicted"/>
<protein>
    <submittedName>
        <fullName evidence="4">Uncharacterized protein</fullName>
    </submittedName>
</protein>
<keyword evidence="1" id="KW-1133">Transmembrane helix</keyword>
<accession>A0A914ZGQ6</accession>
<reference evidence="4" key="1">
    <citation type="submission" date="2022-11" db="UniProtKB">
        <authorList>
            <consortium name="WormBaseParasite"/>
        </authorList>
    </citation>
    <scope>IDENTIFICATION</scope>
</reference>
<dbReference type="AlphaFoldDB" id="A0A914ZGQ6"/>
<feature type="chain" id="PRO_5036674517" evidence="2">
    <location>
        <begin position="22"/>
        <end position="239"/>
    </location>
</feature>
<feature type="transmembrane region" description="Helical" evidence="1">
    <location>
        <begin position="216"/>
        <end position="238"/>
    </location>
</feature>
<evidence type="ECO:0000256" key="1">
    <source>
        <dbReference type="SAM" id="Phobius"/>
    </source>
</evidence>
<evidence type="ECO:0000313" key="4">
    <source>
        <dbReference type="WBParaSite" id="PSU_v2.g9468.t1"/>
    </source>
</evidence>
<feature type="signal peptide" evidence="2">
    <location>
        <begin position="1"/>
        <end position="21"/>
    </location>
</feature>
<evidence type="ECO:0000313" key="3">
    <source>
        <dbReference type="Proteomes" id="UP000887577"/>
    </source>
</evidence>
<dbReference type="Proteomes" id="UP000887577">
    <property type="component" value="Unplaced"/>
</dbReference>
<organism evidence="3 4">
    <name type="scientific">Panagrolaimus superbus</name>
    <dbReference type="NCBI Taxonomy" id="310955"/>
    <lineage>
        <taxon>Eukaryota</taxon>
        <taxon>Metazoa</taxon>
        <taxon>Ecdysozoa</taxon>
        <taxon>Nematoda</taxon>
        <taxon>Chromadorea</taxon>
        <taxon>Rhabditida</taxon>
        <taxon>Tylenchina</taxon>
        <taxon>Panagrolaimomorpha</taxon>
        <taxon>Panagrolaimoidea</taxon>
        <taxon>Panagrolaimidae</taxon>
        <taxon>Panagrolaimus</taxon>
    </lineage>
</organism>
<evidence type="ECO:0000256" key="2">
    <source>
        <dbReference type="SAM" id="SignalP"/>
    </source>
</evidence>
<keyword evidence="1" id="KW-0472">Membrane</keyword>
<dbReference type="WBParaSite" id="PSU_v2.g9468.t1">
    <property type="protein sequence ID" value="PSU_v2.g9468.t1"/>
    <property type="gene ID" value="PSU_v2.g9468"/>
</dbReference>